<feature type="region of interest" description="Disordered" evidence="1">
    <location>
        <begin position="94"/>
        <end position="133"/>
    </location>
</feature>
<dbReference type="EMBL" id="CAJNIZ010014336">
    <property type="protein sequence ID" value="CAE7360467.1"/>
    <property type="molecule type" value="Genomic_DNA"/>
</dbReference>
<keyword evidence="3" id="KW-1185">Reference proteome</keyword>
<feature type="region of interest" description="Disordered" evidence="1">
    <location>
        <begin position="1"/>
        <end position="38"/>
    </location>
</feature>
<evidence type="ECO:0000256" key="1">
    <source>
        <dbReference type="SAM" id="MobiDB-lite"/>
    </source>
</evidence>
<dbReference type="Proteomes" id="UP000649617">
    <property type="component" value="Unassembled WGS sequence"/>
</dbReference>
<feature type="non-terminal residue" evidence="2">
    <location>
        <position position="133"/>
    </location>
</feature>
<dbReference type="OrthoDB" id="435538at2759"/>
<accession>A0A812Q018</accession>
<dbReference type="AlphaFoldDB" id="A0A812Q018"/>
<evidence type="ECO:0000313" key="2">
    <source>
        <dbReference type="EMBL" id="CAE7360467.1"/>
    </source>
</evidence>
<sequence>ESSDNDSENSDANEYAEGLGFADRKRCSEKSNSQFEFDHHPKEEYFEEPKSHVADAGQCIELPVLQSSTNNRQGLPGLLRELEVREAVKERCAKRRRLRAQRGQPAQGPGPADEVVGGQGAADLHRASACHPE</sequence>
<evidence type="ECO:0000313" key="3">
    <source>
        <dbReference type="Proteomes" id="UP000649617"/>
    </source>
</evidence>
<name>A0A812Q018_SYMPI</name>
<feature type="compositionally biased region" description="Acidic residues" evidence="1">
    <location>
        <begin position="1"/>
        <end position="11"/>
    </location>
</feature>
<organism evidence="2 3">
    <name type="scientific">Symbiodinium pilosum</name>
    <name type="common">Dinoflagellate</name>
    <dbReference type="NCBI Taxonomy" id="2952"/>
    <lineage>
        <taxon>Eukaryota</taxon>
        <taxon>Sar</taxon>
        <taxon>Alveolata</taxon>
        <taxon>Dinophyceae</taxon>
        <taxon>Suessiales</taxon>
        <taxon>Symbiodiniaceae</taxon>
        <taxon>Symbiodinium</taxon>
    </lineage>
</organism>
<reference evidence="2" key="1">
    <citation type="submission" date="2021-02" db="EMBL/GenBank/DDBJ databases">
        <authorList>
            <person name="Dougan E. K."/>
            <person name="Rhodes N."/>
            <person name="Thang M."/>
            <person name="Chan C."/>
        </authorList>
    </citation>
    <scope>NUCLEOTIDE SEQUENCE</scope>
</reference>
<gene>
    <name evidence="2" type="ORF">SPIL2461_LOCUS8623</name>
</gene>
<proteinExistence type="predicted"/>
<feature type="non-terminal residue" evidence="2">
    <location>
        <position position="1"/>
    </location>
</feature>
<comment type="caution">
    <text evidence="2">The sequence shown here is derived from an EMBL/GenBank/DDBJ whole genome shotgun (WGS) entry which is preliminary data.</text>
</comment>
<protein>
    <submittedName>
        <fullName evidence="2">Uncharacterized protein</fullName>
    </submittedName>
</protein>